<dbReference type="EMBL" id="RCCJ01000001">
    <property type="protein sequence ID" value="RLJ71164.1"/>
    <property type="molecule type" value="Genomic_DNA"/>
</dbReference>
<proteinExistence type="predicted"/>
<comment type="caution">
    <text evidence="1">The sequence shown here is derived from an EMBL/GenBank/DDBJ whole genome shotgun (WGS) entry which is preliminary data.</text>
</comment>
<evidence type="ECO:0000313" key="1">
    <source>
        <dbReference type="EMBL" id="RLJ71164.1"/>
    </source>
</evidence>
<dbReference type="OrthoDB" id="9895891at2"/>
<organism evidence="1 2">
    <name type="scientific">Hydrogenivirga caldilitoris</name>
    <dbReference type="NCBI Taxonomy" id="246264"/>
    <lineage>
        <taxon>Bacteria</taxon>
        <taxon>Pseudomonadati</taxon>
        <taxon>Aquificota</taxon>
        <taxon>Aquificia</taxon>
        <taxon>Aquificales</taxon>
        <taxon>Aquificaceae</taxon>
        <taxon>Hydrogenivirga</taxon>
    </lineage>
</organism>
<protein>
    <submittedName>
        <fullName evidence="1">Uncharacterized protein</fullName>
    </submittedName>
</protein>
<reference evidence="1 2" key="1">
    <citation type="submission" date="2018-10" db="EMBL/GenBank/DDBJ databases">
        <title>Genomic Encyclopedia of Archaeal and Bacterial Type Strains, Phase II (KMG-II): from individual species to whole genera.</title>
        <authorList>
            <person name="Goeker M."/>
        </authorList>
    </citation>
    <scope>NUCLEOTIDE SEQUENCE [LARGE SCALE GENOMIC DNA]</scope>
    <source>
        <strain evidence="1 2">DSM 16510</strain>
    </source>
</reference>
<evidence type="ECO:0000313" key="2">
    <source>
        <dbReference type="Proteomes" id="UP000267841"/>
    </source>
</evidence>
<dbReference type="AlphaFoldDB" id="A0A497XSA0"/>
<keyword evidence="2" id="KW-1185">Reference proteome</keyword>
<accession>A0A497XSA0</accession>
<name>A0A497XSA0_9AQUI</name>
<gene>
    <name evidence="1" type="ORF">BCF55_1462</name>
</gene>
<dbReference type="Proteomes" id="UP000267841">
    <property type="component" value="Unassembled WGS sequence"/>
</dbReference>
<dbReference type="RefSeq" id="WP_121012110.1">
    <property type="nucleotide sequence ID" value="NZ_RCCJ01000001.1"/>
</dbReference>
<sequence>MNKRERAKELLGELLEKACQGLEQEEKDSKSLFFCRGELVGSVVQLGEDRLAVSVYSQKIDDPIHKEFLNRVKETFEGQILEHGTKLSSGVEQNFYYTYVHVKL</sequence>